<dbReference type="PRINTS" id="PR00741">
    <property type="entry name" value="GLHYDRLASE29"/>
</dbReference>
<dbReference type="GO" id="GO:0005764">
    <property type="term" value="C:lysosome"/>
    <property type="evidence" value="ECO:0007669"/>
    <property type="project" value="TreeGrafter"/>
</dbReference>
<dbReference type="InterPro" id="IPR023779">
    <property type="entry name" value="Chromodomain_CS"/>
</dbReference>
<dbReference type="Pfam" id="PF01120">
    <property type="entry name" value="Alpha_L_fucos"/>
    <property type="match status" value="2"/>
</dbReference>
<dbReference type="Proteomes" id="UP001154114">
    <property type="component" value="Chromosome 5"/>
</dbReference>
<evidence type="ECO:0000256" key="2">
    <source>
        <dbReference type="ARBA" id="ARBA00004123"/>
    </source>
</evidence>
<protein>
    <recommendedName>
        <fullName evidence="10">Putative alpha-L-fucosidase</fullName>
        <ecNumber evidence="4">3.2.1.51</ecNumber>
    </recommendedName>
    <alternativeName>
        <fullName evidence="11">Alpha-L-fucoside fucohydrolase</fullName>
    </alternativeName>
</protein>
<reference evidence="14" key="1">
    <citation type="submission" date="2021-12" db="EMBL/GenBank/DDBJ databases">
        <authorList>
            <person name="King R."/>
        </authorList>
    </citation>
    <scope>NUCLEOTIDE SEQUENCE</scope>
</reference>
<evidence type="ECO:0000256" key="4">
    <source>
        <dbReference type="ARBA" id="ARBA00012662"/>
    </source>
</evidence>
<dbReference type="SMART" id="SM00812">
    <property type="entry name" value="Alpha_L_fucos"/>
    <property type="match status" value="2"/>
</dbReference>
<dbReference type="EC" id="3.2.1.51" evidence="4"/>
<dbReference type="GO" id="GO:0004560">
    <property type="term" value="F:alpha-L-fucosidase activity"/>
    <property type="evidence" value="ECO:0007669"/>
    <property type="project" value="UniProtKB-EC"/>
</dbReference>
<comment type="similarity">
    <text evidence="3">Belongs to the glycosyl hydrolase 29 family.</text>
</comment>
<dbReference type="GO" id="GO:0005634">
    <property type="term" value="C:nucleus"/>
    <property type="evidence" value="ECO:0007669"/>
    <property type="project" value="UniProtKB-SubCell"/>
</dbReference>
<evidence type="ECO:0000256" key="1">
    <source>
        <dbReference type="ARBA" id="ARBA00004071"/>
    </source>
</evidence>
<dbReference type="InterPro" id="IPR031919">
    <property type="entry name" value="Fucosidase_C"/>
</dbReference>
<keyword evidence="15" id="KW-1185">Reference proteome</keyword>
<dbReference type="Pfam" id="PF00385">
    <property type="entry name" value="Chromo"/>
    <property type="match status" value="1"/>
</dbReference>
<dbReference type="InterPro" id="IPR023780">
    <property type="entry name" value="Chromo_domain"/>
</dbReference>
<keyword evidence="6" id="KW-0378">Hydrolase</keyword>
<feature type="compositionally biased region" description="Pro residues" evidence="12">
    <location>
        <begin position="132"/>
        <end position="153"/>
    </location>
</feature>
<evidence type="ECO:0000256" key="5">
    <source>
        <dbReference type="ARBA" id="ARBA00022729"/>
    </source>
</evidence>
<keyword evidence="9" id="KW-0326">Glycosidase</keyword>
<keyword evidence="5" id="KW-0732">Signal</keyword>
<dbReference type="Pfam" id="PF16757">
    <property type="entry name" value="Fucosidase_C"/>
    <property type="match status" value="2"/>
</dbReference>
<dbReference type="InterPro" id="IPR057739">
    <property type="entry name" value="Glyco_hydro_29_N"/>
</dbReference>
<dbReference type="OrthoDB" id="6039950at2759"/>
<keyword evidence="7" id="KW-0325">Glycoprotein</keyword>
<dbReference type="SUPFAM" id="SSF51445">
    <property type="entry name" value="(Trans)glycosidases"/>
    <property type="match status" value="2"/>
</dbReference>
<gene>
    <name evidence="14" type="ORF">CINC_LOCUS10954</name>
</gene>
<evidence type="ECO:0000256" key="11">
    <source>
        <dbReference type="ARBA" id="ARBA00081661"/>
    </source>
</evidence>
<dbReference type="GO" id="GO:0005694">
    <property type="term" value="C:chromosome"/>
    <property type="evidence" value="ECO:0007669"/>
    <property type="project" value="UniProtKB-ARBA"/>
</dbReference>
<dbReference type="InterPro" id="IPR017853">
    <property type="entry name" value="GH"/>
</dbReference>
<evidence type="ECO:0000259" key="13">
    <source>
        <dbReference type="PROSITE" id="PS50013"/>
    </source>
</evidence>
<dbReference type="GO" id="GO:0006004">
    <property type="term" value="P:fucose metabolic process"/>
    <property type="evidence" value="ECO:0007669"/>
    <property type="project" value="InterPro"/>
</dbReference>
<dbReference type="GO" id="GO:0016139">
    <property type="term" value="P:glycoside catabolic process"/>
    <property type="evidence" value="ECO:0007669"/>
    <property type="project" value="TreeGrafter"/>
</dbReference>
<dbReference type="InterPro" id="IPR000933">
    <property type="entry name" value="Glyco_hydro_29"/>
</dbReference>
<evidence type="ECO:0000313" key="15">
    <source>
        <dbReference type="Proteomes" id="UP001154114"/>
    </source>
</evidence>
<dbReference type="InterPro" id="IPR000953">
    <property type="entry name" value="Chromo/chromo_shadow_dom"/>
</dbReference>
<comment type="subcellular location">
    <subcellularLocation>
        <location evidence="2">Nucleus</location>
    </subcellularLocation>
</comment>
<feature type="domain" description="Chromo" evidence="13">
    <location>
        <begin position="11"/>
        <end position="69"/>
    </location>
</feature>
<dbReference type="EMBL" id="LR824008">
    <property type="protein sequence ID" value="CAD0196666.1"/>
    <property type="molecule type" value="Genomic_DNA"/>
</dbReference>
<dbReference type="InterPro" id="IPR013780">
    <property type="entry name" value="Glyco_hydro_b"/>
</dbReference>
<proteinExistence type="inferred from homology"/>
<evidence type="ECO:0000256" key="6">
    <source>
        <dbReference type="ARBA" id="ARBA00022801"/>
    </source>
</evidence>
<dbReference type="Gene3D" id="2.60.40.1180">
    <property type="entry name" value="Golgi alpha-mannosidase II"/>
    <property type="match status" value="1"/>
</dbReference>
<dbReference type="FunFam" id="3.20.20.80:FF:000027">
    <property type="entry name" value="Alpha-L-fucosidase"/>
    <property type="match status" value="2"/>
</dbReference>
<comment type="function">
    <text evidence="1">Alpha-L-fucosidase is responsible for hydrolyzing the alpha-1,6-linked fucose joined to the reducing-end N-acetylglucosamine of the carbohydrate moieties of glycoproteins.</text>
</comment>
<dbReference type="SUPFAM" id="SSF54160">
    <property type="entry name" value="Chromo domain-like"/>
    <property type="match status" value="1"/>
</dbReference>
<dbReference type="PANTHER" id="PTHR10030">
    <property type="entry name" value="ALPHA-L-FUCOSIDASE"/>
    <property type="match status" value="1"/>
</dbReference>
<dbReference type="PROSITE" id="PS00598">
    <property type="entry name" value="CHROMO_1"/>
    <property type="match status" value="1"/>
</dbReference>
<feature type="compositionally biased region" description="Basic and acidic residues" evidence="12">
    <location>
        <begin position="58"/>
        <end position="104"/>
    </location>
</feature>
<accession>A0A9N8KQR1</accession>
<feature type="compositionally biased region" description="Low complexity" evidence="12">
    <location>
        <begin position="183"/>
        <end position="201"/>
    </location>
</feature>
<feature type="region of interest" description="Disordered" evidence="12">
    <location>
        <begin position="38"/>
        <end position="264"/>
    </location>
</feature>
<evidence type="ECO:0000313" key="14">
    <source>
        <dbReference type="EMBL" id="CAD0196666.1"/>
    </source>
</evidence>
<evidence type="ECO:0000256" key="9">
    <source>
        <dbReference type="ARBA" id="ARBA00023295"/>
    </source>
</evidence>
<evidence type="ECO:0000256" key="12">
    <source>
        <dbReference type="SAM" id="MobiDB-lite"/>
    </source>
</evidence>
<evidence type="ECO:0000256" key="7">
    <source>
        <dbReference type="ARBA" id="ARBA00023180"/>
    </source>
</evidence>
<dbReference type="InterPro" id="IPR016286">
    <property type="entry name" value="FUC_metazoa-typ"/>
</dbReference>
<feature type="compositionally biased region" description="Polar residues" evidence="12">
    <location>
        <begin position="334"/>
        <end position="350"/>
    </location>
</feature>
<dbReference type="Gene3D" id="2.40.50.40">
    <property type="match status" value="1"/>
</dbReference>
<name>A0A9N8KQR1_CHRIL</name>
<dbReference type="SMART" id="SM00298">
    <property type="entry name" value="CHROMO"/>
    <property type="match status" value="1"/>
</dbReference>
<keyword evidence="8" id="KW-0539">Nucleus</keyword>
<dbReference type="InterPro" id="IPR016197">
    <property type="entry name" value="Chromo-like_dom_sf"/>
</dbReference>
<dbReference type="CDD" id="cd18644">
    <property type="entry name" value="CD_polycomb"/>
    <property type="match status" value="1"/>
</dbReference>
<dbReference type="PROSITE" id="PS50013">
    <property type="entry name" value="CHROMO_2"/>
    <property type="match status" value="1"/>
</dbReference>
<evidence type="ECO:0000256" key="10">
    <source>
        <dbReference type="ARBA" id="ARBA00074133"/>
    </source>
</evidence>
<dbReference type="PANTHER" id="PTHR10030:SF37">
    <property type="entry name" value="ALPHA-L-FUCOSIDASE-RELATED"/>
    <property type="match status" value="1"/>
</dbReference>
<feature type="compositionally biased region" description="Basic and acidic residues" evidence="12">
    <location>
        <begin position="164"/>
        <end position="180"/>
    </location>
</feature>
<feature type="compositionally biased region" description="Basic and acidic residues" evidence="12">
    <location>
        <begin position="241"/>
        <end position="264"/>
    </location>
</feature>
<dbReference type="Gene3D" id="3.20.20.80">
    <property type="entry name" value="Glycosidases"/>
    <property type="match status" value="2"/>
</dbReference>
<feature type="region of interest" description="Disordered" evidence="12">
    <location>
        <begin position="329"/>
        <end position="366"/>
    </location>
</feature>
<organism evidence="14 15">
    <name type="scientific">Chrysodeixis includens</name>
    <name type="common">Soybean looper</name>
    <name type="synonym">Pseudoplusia includens</name>
    <dbReference type="NCBI Taxonomy" id="689277"/>
    <lineage>
        <taxon>Eukaryota</taxon>
        <taxon>Metazoa</taxon>
        <taxon>Ecdysozoa</taxon>
        <taxon>Arthropoda</taxon>
        <taxon>Hexapoda</taxon>
        <taxon>Insecta</taxon>
        <taxon>Pterygota</taxon>
        <taxon>Neoptera</taxon>
        <taxon>Endopterygota</taxon>
        <taxon>Lepidoptera</taxon>
        <taxon>Glossata</taxon>
        <taxon>Ditrysia</taxon>
        <taxon>Noctuoidea</taxon>
        <taxon>Noctuidae</taxon>
        <taxon>Plusiinae</taxon>
        <taxon>Chrysodeixis</taxon>
    </lineage>
</organism>
<evidence type="ECO:0000256" key="8">
    <source>
        <dbReference type="ARBA" id="ARBA00023242"/>
    </source>
</evidence>
<sequence>MHKMELGDSVYAAERIMKKRIRKNKVEYYVKWKGWKPKHNTWEPEENILDPRLIQSFERGEELRRQGRKREREASPGERARSGSEERAPPPGKRKAEVLSRESGKIGVTITMSPPAAKRHDSAKLNGGRTAAPPPPAAPPGGAPRPPRPPPRPPRPHRPARAPHSPEEADAHTPPERRTDTQPAAAPAEPKGAAAAAARAAAARRGRGLVGRSARDSGAPAPAAARAPPRCRLLDGALAGRRPDLHHGRDGQPADGHDTRVPHREGFLPVSRAPAARRHYNRESAREARAYAEEPNDRYVSNWYAFEYLHFLKESSKPYKMIQMEENREADLVPSQSDSNASNCRGNSASPAHKVPRLDSPTTPNQSGIVYPMVHRVVRDEFSIFGEYIANELRSMKGEKNLLVAKKKIQDVIFDVKMNMIREKKMEQGVCTVFTSVSQPHSATIHDGKVYAAPALPTTAVRIEHLSEPPSPPRAEINEIMINANAKIRTNQIINNFESDVSQNKRYKPTWSDLDSRPLPEWYDKAKIGIFLHWGVYSVPSFGSEWFWIYWKDSKNNQKYIDFMKKNYPPGFTYQEFAPMFTAEFFDPKAWAQLFAKAGAKYIVLTSKHHEGFTLFPSNRSFSWNAVDVGPGRDLVGELANAVRKENLKFGVYHSLYEWFNPIYIEDKRSNFSTRTYTETKLWPDIKQLINSYEPSVLWSDGDWEAHDDYWRSTDLLAWLYNDSPVKDEIVVNDRWGIGTYGKHGDFYNYQDRYNPGKLLKHKWENAFTVDSKSWGYRRNIPIDDIQTIDELLNQVVTTVSCGGNVLINVGPTKEGTIIPVFQERLLALGEWLRINGAAIYGSSPWHAQNDTVNPNVWYTCTKAAYNASHPTAVPSKADKITAIYAVILKWPQNSILTVADVTTYLHSGTYKVEMLGNEGRYLDVSSYILQANAKIRTNQIINNFDDDDDESYVSQIKRYKPTWSDLDSRPLPEWYDKAKIGIFLHWGVYSVPSFGSEWFWINWKDSKNNQKYIDFMKKNYPPGFTYQEFAPMFTAEFFDPKAWAQLFAKAGAKYIVLTSKHHEGFTLFPSNRSFSWNAVDIGPGRDLVGELANAVRKENLKFGVYHSLYEWFNPIYIEDKISNFSTRTYTETKLWPDIKQLINSYEPSVLWSDGDWEAHDDYWRSTDLLAWLYNDSPVKDEIVVNDRWGIDIPGKHGDFYNYQDRYNPGKLLKHKWENAFTVDSKSWGYRRNIPIAEILTIDELLNQVVTTVSCGGNVLINVGPTKEGTIIPVFQERLLALGEWLRINGAAIYGSSPWHAQNDTVNPNVWYTCTKAAYNASHPTAVPSKADKITAIYAVILKWPQNSILTLADVTTYLHSGTYKVEMLGNEGRYLDWEISKGQVKIQLPNKATVVSQHAWTLRFTLH</sequence>
<feature type="compositionally biased region" description="Low complexity" evidence="12">
    <location>
        <begin position="219"/>
        <end position="230"/>
    </location>
</feature>
<evidence type="ECO:0000256" key="3">
    <source>
        <dbReference type="ARBA" id="ARBA00007951"/>
    </source>
</evidence>